<dbReference type="Pfam" id="PF03372">
    <property type="entry name" value="Exo_endo_phos"/>
    <property type="match status" value="1"/>
</dbReference>
<dbReference type="PATRIC" id="fig|1028800.3.peg.2114"/>
<dbReference type="OrthoDB" id="1398885at2"/>
<dbReference type="InterPro" id="IPR036691">
    <property type="entry name" value="Endo/exonu/phosph_ase_sf"/>
</dbReference>
<dbReference type="PANTHER" id="PTHR42834:SF1">
    <property type="entry name" value="ENDONUCLEASE_EXONUCLEASE_PHOSPHATASE FAMILY PROTEIN (AFU_ORTHOLOGUE AFUA_3G09210)"/>
    <property type="match status" value="1"/>
</dbReference>
<feature type="domain" description="Endonuclease/exonuclease/phosphatase" evidence="1">
    <location>
        <begin position="66"/>
        <end position="359"/>
    </location>
</feature>
<organism evidence="2 3">
    <name type="scientific">Neorhizobium galegae bv. orientalis str. HAMBI 540</name>
    <dbReference type="NCBI Taxonomy" id="1028800"/>
    <lineage>
        <taxon>Bacteria</taxon>
        <taxon>Pseudomonadati</taxon>
        <taxon>Pseudomonadota</taxon>
        <taxon>Alphaproteobacteria</taxon>
        <taxon>Hyphomicrobiales</taxon>
        <taxon>Rhizobiaceae</taxon>
        <taxon>Rhizobium/Agrobacterium group</taxon>
        <taxon>Neorhizobium</taxon>
    </lineage>
</organism>
<evidence type="ECO:0000313" key="3">
    <source>
        <dbReference type="Proteomes" id="UP000028181"/>
    </source>
</evidence>
<evidence type="ECO:0000313" key="2">
    <source>
        <dbReference type="EMBL" id="CDN48259.1"/>
    </source>
</evidence>
<gene>
    <name evidence="2" type="ORF">RG540_CH20910</name>
</gene>
<reference evidence="3" key="1">
    <citation type="journal article" date="2014" name="BMC Genomics">
        <title>Genome sequencing of two Neorhizobium galegae strains reveals a noeT gene responsible for the unusual acetylation of the nodulation factors.</title>
        <authorList>
            <person name="Osterman J."/>
            <person name="Marsh J."/>
            <person name="Laine P.K."/>
            <person name="Zeng Z."/>
            <person name="Alatalo E."/>
            <person name="Sullivan J.T."/>
            <person name="Young J.P."/>
            <person name="Thomas-Oates J."/>
            <person name="Paulin L."/>
            <person name="Lindstrom K."/>
        </authorList>
    </citation>
    <scope>NUCLEOTIDE SEQUENCE [LARGE SCALE GENOMIC DNA]</scope>
    <source>
        <strain evidence="3">HAMBI 540</strain>
    </source>
</reference>
<dbReference type="InterPro" id="IPR005135">
    <property type="entry name" value="Endo/exonuclease/phosphatase"/>
</dbReference>
<dbReference type="HOGENOM" id="CLU_058620_1_0_5"/>
<dbReference type="RefSeq" id="WP_038587391.1">
    <property type="nucleotide sequence ID" value="NZ_HG938353.1"/>
</dbReference>
<dbReference type="PANTHER" id="PTHR42834">
    <property type="entry name" value="ENDONUCLEASE/EXONUCLEASE/PHOSPHATASE FAMILY PROTEIN (AFU_ORTHOLOGUE AFUA_3G09210)"/>
    <property type="match status" value="1"/>
</dbReference>
<keyword evidence="3" id="KW-1185">Reference proteome</keyword>
<dbReference type="eggNOG" id="COG2374">
    <property type="taxonomic scope" value="Bacteria"/>
</dbReference>
<dbReference type="Gene3D" id="3.60.10.10">
    <property type="entry name" value="Endonuclease/exonuclease/phosphatase"/>
    <property type="match status" value="1"/>
</dbReference>
<dbReference type="KEGG" id="ngg:RG540_CH20910"/>
<evidence type="ECO:0000259" key="1">
    <source>
        <dbReference type="Pfam" id="PF03372"/>
    </source>
</evidence>
<dbReference type="AlphaFoldDB" id="A0A068SQX9"/>
<protein>
    <submittedName>
        <fullName evidence="2">Putative extracellular nuclease</fullName>
    </submittedName>
</protein>
<proteinExistence type="predicted"/>
<name>A0A068SQX9_NEOGA</name>
<dbReference type="GeneID" id="24257567"/>
<dbReference type="GO" id="GO:0003824">
    <property type="term" value="F:catalytic activity"/>
    <property type="evidence" value="ECO:0007669"/>
    <property type="project" value="InterPro"/>
</dbReference>
<accession>A0A068SQX9</accession>
<sequence length="369" mass="42460">MSLRLGTFNIENLMTRFDFSGWRNQLRQDRVLRLYDVQDKAVYQQLEQARMIAETDDTRQLSALAIVDADADILCLQEVDSMPALQAFEYGYLYRMVGNGYRQKYLVEGNDSRGIDVAVLMREETRSGEKIEVQDVRSHAMLTYQDLGLFNDELALSNQAHDKIFKRDCLELELTIGGKPFSLFVVHFKSMGNARDGQDGRTGTMAIRVAEAKAVRQLVERRFGKGRTADKNFAICGDMNDYQEKVQVIGTRREGYRFEPRREEVSALNVFTDDSFVVNPSTRRDVMDRWTLYHARGPEEQHLCQLDYIWLSPALAEHNADSVPEIIRGGQPYRTVFPPGQEVERFPRIGWDRPKASDHCPVVMSLELR</sequence>
<dbReference type="Proteomes" id="UP000028181">
    <property type="component" value="Chromosome I"/>
</dbReference>
<dbReference type="EMBL" id="HG938353">
    <property type="protein sequence ID" value="CDN48259.1"/>
    <property type="molecule type" value="Genomic_DNA"/>
</dbReference>
<dbReference type="SUPFAM" id="SSF56219">
    <property type="entry name" value="DNase I-like"/>
    <property type="match status" value="1"/>
</dbReference>